<organism evidence="2 3">
    <name type="scientific">Serratia quinivorans</name>
    <dbReference type="NCBI Taxonomy" id="137545"/>
    <lineage>
        <taxon>Bacteria</taxon>
        <taxon>Pseudomonadati</taxon>
        <taxon>Pseudomonadota</taxon>
        <taxon>Gammaproteobacteria</taxon>
        <taxon>Enterobacterales</taxon>
        <taxon>Yersiniaceae</taxon>
        <taxon>Serratia</taxon>
    </lineage>
</organism>
<keyword evidence="1" id="KW-0472">Membrane</keyword>
<dbReference type="AlphaFoldDB" id="A0A379ZKB0"/>
<keyword evidence="1" id="KW-1133">Transmembrane helix</keyword>
<feature type="transmembrane region" description="Helical" evidence="1">
    <location>
        <begin position="32"/>
        <end position="51"/>
    </location>
</feature>
<keyword evidence="1" id="KW-0812">Transmembrane</keyword>
<gene>
    <name evidence="2" type="ORF">NCTC11544_02539</name>
</gene>
<name>A0A379ZKB0_9GAMM</name>
<sequence length="56" mass="6245">MCEQDHLMRRLQHALCQHGVGNLDESSDIGTLYVVGLLALTAVFHAGLMNIRHDML</sequence>
<proteinExistence type="predicted"/>
<dbReference type="EMBL" id="UGYN01000002">
    <property type="protein sequence ID" value="SUI62928.1"/>
    <property type="molecule type" value="Genomic_DNA"/>
</dbReference>
<reference evidence="2 3" key="1">
    <citation type="submission" date="2018-06" db="EMBL/GenBank/DDBJ databases">
        <authorList>
            <consortium name="Pathogen Informatics"/>
            <person name="Doyle S."/>
        </authorList>
    </citation>
    <scope>NUCLEOTIDE SEQUENCE [LARGE SCALE GENOMIC DNA]</scope>
    <source>
        <strain evidence="2 3">NCTC11544</strain>
    </source>
</reference>
<evidence type="ECO:0000313" key="3">
    <source>
        <dbReference type="Proteomes" id="UP000255529"/>
    </source>
</evidence>
<protein>
    <submittedName>
        <fullName evidence="2">Uncharacterized protein</fullName>
    </submittedName>
</protein>
<dbReference type="Proteomes" id="UP000255529">
    <property type="component" value="Unassembled WGS sequence"/>
</dbReference>
<accession>A0A379ZKB0</accession>
<evidence type="ECO:0000256" key="1">
    <source>
        <dbReference type="SAM" id="Phobius"/>
    </source>
</evidence>
<evidence type="ECO:0000313" key="2">
    <source>
        <dbReference type="EMBL" id="SUI62928.1"/>
    </source>
</evidence>